<dbReference type="GO" id="GO:0051539">
    <property type="term" value="F:4 iron, 4 sulfur cluster binding"/>
    <property type="evidence" value="ECO:0007669"/>
    <property type="project" value="UniProtKB-KW"/>
</dbReference>
<dbReference type="InterPro" id="IPR013985">
    <property type="entry name" value="Ald_Fedxn_OxRdtase_dom3"/>
</dbReference>
<evidence type="ECO:0000256" key="3">
    <source>
        <dbReference type="ARBA" id="ARBA00022485"/>
    </source>
</evidence>
<protein>
    <submittedName>
        <fullName evidence="10">Aldehyde ferredoxin oxidoreductase</fullName>
    </submittedName>
</protein>
<dbReference type="PANTHER" id="PTHR30038:SF0">
    <property type="entry name" value="TUNGSTEN-CONTAINING ALDEHYDE FERREDOXIN OXIDOREDUCTASE"/>
    <property type="match status" value="1"/>
</dbReference>
<dbReference type="SUPFAM" id="SSF56228">
    <property type="entry name" value="Aldehyde ferredoxin oxidoreductase, N-terminal domain"/>
    <property type="match status" value="1"/>
</dbReference>
<feature type="domain" description="Aldehyde ferredoxin oxidoreductase N-terminal" evidence="9">
    <location>
        <begin position="1"/>
        <end position="206"/>
    </location>
</feature>
<keyword evidence="6" id="KW-0408">Iron</keyword>
<gene>
    <name evidence="10" type="ORF">ENK37_03190</name>
</gene>
<dbReference type="Pfam" id="PF01314">
    <property type="entry name" value="AFOR_C"/>
    <property type="match status" value="1"/>
</dbReference>
<dbReference type="SMART" id="SM00790">
    <property type="entry name" value="AFOR_N"/>
    <property type="match status" value="1"/>
</dbReference>
<evidence type="ECO:0000256" key="8">
    <source>
        <dbReference type="ARBA" id="ARBA00049934"/>
    </source>
</evidence>
<dbReference type="Proteomes" id="UP000885759">
    <property type="component" value="Unassembled WGS sequence"/>
</dbReference>
<proteinExistence type="inferred from homology"/>
<dbReference type="PANTHER" id="PTHR30038">
    <property type="entry name" value="ALDEHYDE FERREDOXIN OXIDOREDUCTASE"/>
    <property type="match status" value="1"/>
</dbReference>
<dbReference type="SUPFAM" id="SSF48310">
    <property type="entry name" value="Aldehyde ferredoxin oxidoreductase, C-terminal domains"/>
    <property type="match status" value="1"/>
</dbReference>
<dbReference type="Gene3D" id="3.60.9.10">
    <property type="entry name" value="Aldehyde ferredoxin oxidoreductase, N-terminal domain"/>
    <property type="match status" value="1"/>
</dbReference>
<dbReference type="Gene3D" id="1.10.599.10">
    <property type="entry name" value="Aldehyde Ferredoxin Oxidoreductase Protein, subunit A, domain 3"/>
    <property type="match status" value="1"/>
</dbReference>
<dbReference type="InterPro" id="IPR036021">
    <property type="entry name" value="Tungsten_al_ferr_oxy-like_C"/>
</dbReference>
<keyword evidence="3" id="KW-0004">4Fe-4S</keyword>
<comment type="similarity">
    <text evidence="2">Belongs to the AOR/FOR family.</text>
</comment>
<dbReference type="InterPro" id="IPR001203">
    <property type="entry name" value="OxRdtase_Ald_Fedxn_C"/>
</dbReference>
<comment type="caution">
    <text evidence="10">The sequence shown here is derived from an EMBL/GenBank/DDBJ whole genome shotgun (WGS) entry which is preliminary data.</text>
</comment>
<accession>A0A7C4V563</accession>
<dbReference type="InterPro" id="IPR036503">
    <property type="entry name" value="Ald_Fedxn_OxRdtase_N_sf"/>
</dbReference>
<evidence type="ECO:0000256" key="1">
    <source>
        <dbReference type="ARBA" id="ARBA00001966"/>
    </source>
</evidence>
<reference evidence="10" key="1">
    <citation type="journal article" date="2020" name="mSystems">
        <title>Genome- and Community-Level Interaction Insights into Carbon Utilization and Element Cycling Functions of Hydrothermarchaeota in Hydrothermal Sediment.</title>
        <authorList>
            <person name="Zhou Z."/>
            <person name="Liu Y."/>
            <person name="Xu W."/>
            <person name="Pan J."/>
            <person name="Luo Z.H."/>
            <person name="Li M."/>
        </authorList>
    </citation>
    <scope>NUCLEOTIDE SEQUENCE [LARGE SCALE GENOMIC DNA]</scope>
    <source>
        <strain evidence="10">HyVt-570</strain>
    </source>
</reference>
<evidence type="ECO:0000313" key="10">
    <source>
        <dbReference type="EMBL" id="HGY09048.1"/>
    </source>
</evidence>
<dbReference type="GO" id="GO:0046872">
    <property type="term" value="F:metal ion binding"/>
    <property type="evidence" value="ECO:0007669"/>
    <property type="project" value="UniProtKB-KW"/>
</dbReference>
<comment type="cofactor">
    <cofactor evidence="1">
        <name>[4Fe-4S] cluster</name>
        <dbReference type="ChEBI" id="CHEBI:49883"/>
    </cofactor>
</comment>
<evidence type="ECO:0000256" key="4">
    <source>
        <dbReference type="ARBA" id="ARBA00022723"/>
    </source>
</evidence>
<dbReference type="Pfam" id="PF02730">
    <property type="entry name" value="AFOR_N"/>
    <property type="match status" value="1"/>
</dbReference>
<keyword evidence="4" id="KW-0479">Metal-binding</keyword>
<comment type="cofactor">
    <cofactor evidence="8">
        <name>tungstopterin</name>
        <dbReference type="ChEBI" id="CHEBI:30402"/>
    </cofactor>
</comment>
<keyword evidence="7" id="KW-0411">Iron-sulfur</keyword>
<evidence type="ECO:0000256" key="2">
    <source>
        <dbReference type="ARBA" id="ARBA00011032"/>
    </source>
</evidence>
<dbReference type="GO" id="GO:0009055">
    <property type="term" value="F:electron transfer activity"/>
    <property type="evidence" value="ECO:0007669"/>
    <property type="project" value="InterPro"/>
</dbReference>
<keyword evidence="5" id="KW-0560">Oxidoreductase</keyword>
<dbReference type="AlphaFoldDB" id="A0A7C4V563"/>
<dbReference type="InterPro" id="IPR013983">
    <property type="entry name" value="Ald_Fedxn_OxRdtase_N"/>
</dbReference>
<evidence type="ECO:0000256" key="6">
    <source>
        <dbReference type="ARBA" id="ARBA00023004"/>
    </source>
</evidence>
<sequence>MKRRWLTIDLTAGQVEVRAVGPREALRGGRWRTVRELLDRGAPGVDPLGADNPIVVAVGPFAGSSYSNANRVSVGTKSPLTGTVKETNSGGTLGYALGQLGLAGFTLLGAARDWVVLVLGPDGVRFEDAAPYLGLGSYAAAERLWNDHPKAASLGFVGPVAEYGGLLSGFVIPDADGQPGRLAARGGVGPVFAAKRVKAVVVEKGAAPDFVGDAAFKQAMRAYAKALLASDGVKRYTTVGTAGMGDFQNMMGGLPVRNFSRGRLAEGENPLGGEALRRLILQRDGEGATAHACMPGCVIRCSNKVPDAQGRVVVSPLEYETLGLVGSNLGFDDLDAVAHINRLANDLGVDTIELGATLGVAMDAGLGAWGSLDFVERVVEALRTGSEEGRRYAQGAARLGRALGHGRVPVVRDQGISAYDPRVVEGTGVTYMTTPQGADHTAGNVARLNPGEKSLEELMDLSFAAQVDAAASDALGLCIFGGSVTYAQKDAVMEAAARAAGLDEPLTAADFDRLGREVLAMELEFNRAAGHPEVAPLPRFMYEEPLPPRHLTSRLDPAALAGFWKRLER</sequence>
<dbReference type="InterPro" id="IPR051919">
    <property type="entry name" value="W-dependent_AOR"/>
</dbReference>
<name>A0A7C4V563_9DEIN</name>
<organism evidence="10">
    <name type="scientific">Oceanithermus profundus</name>
    <dbReference type="NCBI Taxonomy" id="187137"/>
    <lineage>
        <taxon>Bacteria</taxon>
        <taxon>Thermotogati</taxon>
        <taxon>Deinococcota</taxon>
        <taxon>Deinococci</taxon>
        <taxon>Thermales</taxon>
        <taxon>Thermaceae</taxon>
        <taxon>Oceanithermus</taxon>
    </lineage>
</organism>
<dbReference type="Gene3D" id="1.10.569.10">
    <property type="entry name" value="Aldehyde Ferredoxin Oxidoreductase Protein, subunit A, domain 2"/>
    <property type="match status" value="1"/>
</dbReference>
<dbReference type="EMBL" id="DRPZ01000085">
    <property type="protein sequence ID" value="HGY09048.1"/>
    <property type="molecule type" value="Genomic_DNA"/>
</dbReference>
<dbReference type="InterPro" id="IPR013984">
    <property type="entry name" value="Ald_Fedxn_OxRdtase_dom2"/>
</dbReference>
<evidence type="ECO:0000256" key="5">
    <source>
        <dbReference type="ARBA" id="ARBA00023002"/>
    </source>
</evidence>
<dbReference type="GO" id="GO:0016625">
    <property type="term" value="F:oxidoreductase activity, acting on the aldehyde or oxo group of donors, iron-sulfur protein as acceptor"/>
    <property type="evidence" value="ECO:0007669"/>
    <property type="project" value="InterPro"/>
</dbReference>
<evidence type="ECO:0000256" key="7">
    <source>
        <dbReference type="ARBA" id="ARBA00023014"/>
    </source>
</evidence>
<evidence type="ECO:0000259" key="9">
    <source>
        <dbReference type="SMART" id="SM00790"/>
    </source>
</evidence>